<name>A0A1Y5PPL8_9SPHN</name>
<evidence type="ECO:0000313" key="2">
    <source>
        <dbReference type="EMBL" id="SBV31921.1"/>
    </source>
</evidence>
<dbReference type="EMBL" id="LT598653">
    <property type="protein sequence ID" value="SBV31921.1"/>
    <property type="molecule type" value="Genomic_DNA"/>
</dbReference>
<reference evidence="2" key="1">
    <citation type="submission" date="2016-03" db="EMBL/GenBank/DDBJ databases">
        <authorList>
            <person name="Ploux O."/>
        </authorList>
    </citation>
    <scope>NUCLEOTIDE SEQUENCE</scope>
    <source>
        <strain evidence="2">UC10</strain>
    </source>
</reference>
<accession>A0A1Y5PPL8</accession>
<organism evidence="2">
    <name type="scientific">uncultured Sphingopyxis sp</name>
    <dbReference type="NCBI Taxonomy" id="310581"/>
    <lineage>
        <taxon>Bacteria</taxon>
        <taxon>Pseudomonadati</taxon>
        <taxon>Pseudomonadota</taxon>
        <taxon>Alphaproteobacteria</taxon>
        <taxon>Sphingomonadales</taxon>
        <taxon>Sphingomonadaceae</taxon>
        <taxon>Sphingopyxis</taxon>
        <taxon>environmental samples</taxon>
    </lineage>
</organism>
<dbReference type="KEGG" id="sphu:SPPYR_0801"/>
<gene>
    <name evidence="2" type="ORF">SPPYR_0801</name>
</gene>
<sequence length="74" mass="7530">MTAPGVVLMLGAAALMQPPAAEAHVLTIPACGGASHRMIVPGDPADPEQRRDCAKACHAVGERRGKRAGPKGCC</sequence>
<feature type="chain" id="PRO_5012689642" evidence="1">
    <location>
        <begin position="24"/>
        <end position="74"/>
    </location>
</feature>
<dbReference type="RefSeq" id="WP_295323929.1">
    <property type="nucleotide sequence ID" value="NZ_LT598653.1"/>
</dbReference>
<evidence type="ECO:0000256" key="1">
    <source>
        <dbReference type="SAM" id="SignalP"/>
    </source>
</evidence>
<proteinExistence type="predicted"/>
<protein>
    <submittedName>
        <fullName evidence="2">Uncharacterized protein</fullName>
    </submittedName>
</protein>
<feature type="signal peptide" evidence="1">
    <location>
        <begin position="1"/>
        <end position="23"/>
    </location>
</feature>
<dbReference type="AlphaFoldDB" id="A0A1Y5PPL8"/>
<keyword evidence="1" id="KW-0732">Signal</keyword>